<comment type="similarity">
    <text evidence="8">Belongs to the TRAFAC class myosin-kinesin ATPase superfamily. Kinesin family. KIN-13 subfamily.</text>
</comment>
<keyword evidence="6 9" id="KW-0505">Motor protein</keyword>
<dbReference type="InterPro" id="IPR001752">
    <property type="entry name" value="Kinesin_motor_dom"/>
</dbReference>
<evidence type="ECO:0000256" key="7">
    <source>
        <dbReference type="ARBA" id="ARBA00023212"/>
    </source>
</evidence>
<dbReference type="Gene3D" id="1.10.150.50">
    <property type="entry name" value="Transcription Factor, Ets-1"/>
    <property type="match status" value="1"/>
</dbReference>
<evidence type="ECO:0000259" key="14">
    <source>
        <dbReference type="PROSITE" id="PS50105"/>
    </source>
</evidence>
<dbReference type="FunFam" id="3.40.850.10:FF:000012">
    <property type="entry name" value="Kinesin-like protein"/>
    <property type="match status" value="1"/>
</dbReference>
<feature type="coiled-coil region" evidence="11">
    <location>
        <begin position="549"/>
        <end position="583"/>
    </location>
</feature>
<dbReference type="InterPro" id="IPR001660">
    <property type="entry name" value="SAM"/>
</dbReference>
<comment type="subcellular location">
    <subcellularLocation>
        <location evidence="1">Cytoplasm</location>
        <location evidence="1">Cytoskeleton</location>
    </subcellularLocation>
</comment>
<protein>
    <recommendedName>
        <fullName evidence="10">Kinesin-like protein</fullName>
    </recommendedName>
</protein>
<dbReference type="Pfam" id="PF00225">
    <property type="entry name" value="Kinesin"/>
    <property type="match status" value="1"/>
</dbReference>
<evidence type="ECO:0000256" key="6">
    <source>
        <dbReference type="ARBA" id="ARBA00023175"/>
    </source>
</evidence>
<evidence type="ECO:0000256" key="5">
    <source>
        <dbReference type="ARBA" id="ARBA00022840"/>
    </source>
</evidence>
<dbReference type="SMART" id="SM00129">
    <property type="entry name" value="KISc"/>
    <property type="match status" value="1"/>
</dbReference>
<dbReference type="EMBL" id="HBIB01005870">
    <property type="protein sequence ID" value="CAE0241406.1"/>
    <property type="molecule type" value="Transcribed_RNA"/>
</dbReference>
<feature type="region of interest" description="Disordered" evidence="12">
    <location>
        <begin position="462"/>
        <end position="489"/>
    </location>
</feature>
<dbReference type="InterPro" id="IPR013761">
    <property type="entry name" value="SAM/pointed_sf"/>
</dbReference>
<dbReference type="PROSITE" id="PS50067">
    <property type="entry name" value="KINESIN_MOTOR_2"/>
    <property type="match status" value="1"/>
</dbReference>
<dbReference type="CDD" id="cd01367">
    <property type="entry name" value="KISc_KIF2_like"/>
    <property type="match status" value="1"/>
</dbReference>
<feature type="domain" description="SAM" evidence="14">
    <location>
        <begin position="1"/>
        <end position="61"/>
    </location>
</feature>
<feature type="region of interest" description="Disordered" evidence="12">
    <location>
        <begin position="62"/>
        <end position="120"/>
    </location>
</feature>
<dbReference type="GO" id="GO:0005524">
    <property type="term" value="F:ATP binding"/>
    <property type="evidence" value="ECO:0007669"/>
    <property type="project" value="UniProtKB-UniRule"/>
</dbReference>
<keyword evidence="5 9" id="KW-0067">ATP-binding</keyword>
<dbReference type="InterPro" id="IPR027417">
    <property type="entry name" value="P-loop_NTPase"/>
</dbReference>
<dbReference type="GO" id="GO:0005874">
    <property type="term" value="C:microtubule"/>
    <property type="evidence" value="ECO:0007669"/>
    <property type="project" value="UniProtKB-KW"/>
</dbReference>
<evidence type="ECO:0000313" key="15">
    <source>
        <dbReference type="EMBL" id="CAE0241406.1"/>
    </source>
</evidence>
<dbReference type="Gene3D" id="3.40.850.10">
    <property type="entry name" value="Kinesin motor domain"/>
    <property type="match status" value="1"/>
</dbReference>
<accession>A0A7S3G361</accession>
<feature type="compositionally biased region" description="Basic and acidic residues" evidence="12">
    <location>
        <begin position="82"/>
        <end position="104"/>
    </location>
</feature>
<dbReference type="InterPro" id="IPR019821">
    <property type="entry name" value="Kinesin_motor_CS"/>
</dbReference>
<keyword evidence="4 9" id="KW-0547">Nucleotide-binding</keyword>
<dbReference type="PROSITE" id="PS00411">
    <property type="entry name" value="KINESIN_MOTOR_1"/>
    <property type="match status" value="1"/>
</dbReference>
<organism evidence="15">
    <name type="scientific">Palpitomonas bilix</name>
    <dbReference type="NCBI Taxonomy" id="652834"/>
    <lineage>
        <taxon>Eukaryota</taxon>
        <taxon>Eukaryota incertae sedis</taxon>
    </lineage>
</organism>
<dbReference type="PROSITE" id="PS50105">
    <property type="entry name" value="SAM_DOMAIN"/>
    <property type="match status" value="1"/>
</dbReference>
<dbReference type="Pfam" id="PF00536">
    <property type="entry name" value="SAM_1"/>
    <property type="match status" value="1"/>
</dbReference>
<keyword evidence="11" id="KW-0175">Coiled coil</keyword>
<dbReference type="GO" id="GO:0007018">
    <property type="term" value="P:microtubule-based movement"/>
    <property type="evidence" value="ECO:0007669"/>
    <property type="project" value="InterPro"/>
</dbReference>
<dbReference type="InterPro" id="IPR036961">
    <property type="entry name" value="Kinesin_motor_dom_sf"/>
</dbReference>
<dbReference type="SMART" id="SM00454">
    <property type="entry name" value="SAM"/>
    <property type="match status" value="1"/>
</dbReference>
<gene>
    <name evidence="15" type="ORF">PBIL07802_LOCUS3568</name>
</gene>
<feature type="compositionally biased region" description="Low complexity" evidence="12">
    <location>
        <begin position="464"/>
        <end position="475"/>
    </location>
</feature>
<feature type="compositionally biased region" description="Basic and acidic residues" evidence="12">
    <location>
        <begin position="476"/>
        <end position="489"/>
    </location>
</feature>
<dbReference type="PANTHER" id="PTHR47971">
    <property type="entry name" value="KINESIN-RELATED PROTEIN 6"/>
    <property type="match status" value="1"/>
</dbReference>
<reference evidence="15" key="1">
    <citation type="submission" date="2021-01" db="EMBL/GenBank/DDBJ databases">
        <authorList>
            <person name="Corre E."/>
            <person name="Pelletier E."/>
            <person name="Niang G."/>
            <person name="Scheremetjew M."/>
            <person name="Finn R."/>
            <person name="Kale V."/>
            <person name="Holt S."/>
            <person name="Cochrane G."/>
            <person name="Meng A."/>
            <person name="Brown T."/>
            <person name="Cohen L."/>
        </authorList>
    </citation>
    <scope>NUCLEOTIDE SEQUENCE</scope>
    <source>
        <strain evidence="15">NIES-2562</strain>
    </source>
</reference>
<feature type="domain" description="Kinesin motor" evidence="13">
    <location>
        <begin position="117"/>
        <end position="438"/>
    </location>
</feature>
<evidence type="ECO:0000256" key="11">
    <source>
        <dbReference type="SAM" id="Coils"/>
    </source>
</evidence>
<dbReference type="SUPFAM" id="SSF47769">
    <property type="entry name" value="SAM/Pointed domain"/>
    <property type="match status" value="1"/>
</dbReference>
<evidence type="ECO:0000256" key="9">
    <source>
        <dbReference type="PROSITE-ProRule" id="PRU00283"/>
    </source>
</evidence>
<evidence type="ECO:0000256" key="1">
    <source>
        <dbReference type="ARBA" id="ARBA00004245"/>
    </source>
</evidence>
<evidence type="ECO:0000256" key="2">
    <source>
        <dbReference type="ARBA" id="ARBA00022490"/>
    </source>
</evidence>
<feature type="binding site" evidence="9">
    <location>
        <begin position="207"/>
        <end position="214"/>
    </location>
    <ligand>
        <name>ATP</name>
        <dbReference type="ChEBI" id="CHEBI:30616"/>
    </ligand>
</feature>
<dbReference type="SUPFAM" id="SSF52540">
    <property type="entry name" value="P-loop containing nucleoside triphosphate hydrolases"/>
    <property type="match status" value="1"/>
</dbReference>
<evidence type="ECO:0000256" key="4">
    <source>
        <dbReference type="ARBA" id="ARBA00022741"/>
    </source>
</evidence>
<dbReference type="GO" id="GO:0003777">
    <property type="term" value="F:microtubule motor activity"/>
    <property type="evidence" value="ECO:0007669"/>
    <property type="project" value="InterPro"/>
</dbReference>
<dbReference type="PRINTS" id="PR00380">
    <property type="entry name" value="KINESINHEAVY"/>
</dbReference>
<keyword evidence="2" id="KW-0963">Cytoplasm</keyword>
<dbReference type="InterPro" id="IPR027640">
    <property type="entry name" value="Kinesin-like_fam"/>
</dbReference>
<evidence type="ECO:0000256" key="12">
    <source>
        <dbReference type="SAM" id="MobiDB-lite"/>
    </source>
</evidence>
<sequence>MGIAKWLSSAGLDKYTSSFLESGISDEAFMGLPMQEYSKFGVQDIADKKKLFQLLQMLKRERNNGGGSVQPTPRVKTPPHPEPVREERLAAREEYDEEPLRRIDASPQPPSSAKGSKISVVVRKRPLNRKEIGRKETDIVTADTQCQLTVHEPKIKVDLTKYVEKQTFIFDGVFDERCSNTDVYEGTAKHLIGHVFNKGKATCFAYGQTGAGKTYTMMSKDTGLYIQTTRDIFKMLERPEYSKLCVWVSFFEIYAGKLFDLLNNRKRLEAREDGKQQVVICGLQEKMVDSAATLMHVIEKGESVRSVGATGANVDSSRSHAILQMTIRPTGSSKTHGKISFIDLAGSERGADTADNDRKTRLEGAEINKSLLALKECIRALDMDSSHIPFRGSKLTSVLKDSFVGNCRTVMIANVSPNISSCEHTLNTLRYADRVKELKKEGPGMPGIRPAADLPVLPEEPAPRRAAAPAPVRASRAPEEPQKDQDALAHSHEELVSTIFEAQEDIISAHRKQIEDVMDYVKQEMDLLLEIEKPEGSVDTYVTDLDRLLRKKMSAISSLQEKLASLQEKLNQEESLSKSLLRK</sequence>
<evidence type="ECO:0000256" key="3">
    <source>
        <dbReference type="ARBA" id="ARBA00022701"/>
    </source>
</evidence>
<dbReference type="AlphaFoldDB" id="A0A7S3G361"/>
<name>A0A7S3G361_9EUKA</name>
<evidence type="ECO:0000256" key="10">
    <source>
        <dbReference type="RuleBase" id="RU000394"/>
    </source>
</evidence>
<dbReference type="PANTHER" id="PTHR47971:SF8">
    <property type="entry name" value="KINESIN-LIKE PROTEIN"/>
    <property type="match status" value="1"/>
</dbReference>
<evidence type="ECO:0000256" key="8">
    <source>
        <dbReference type="ARBA" id="ARBA00061030"/>
    </source>
</evidence>
<keyword evidence="7" id="KW-0206">Cytoskeleton</keyword>
<dbReference type="GO" id="GO:0008017">
    <property type="term" value="F:microtubule binding"/>
    <property type="evidence" value="ECO:0007669"/>
    <property type="project" value="InterPro"/>
</dbReference>
<proteinExistence type="inferred from homology"/>
<keyword evidence="3 10" id="KW-0493">Microtubule</keyword>
<dbReference type="GO" id="GO:0007019">
    <property type="term" value="P:microtubule depolymerization"/>
    <property type="evidence" value="ECO:0007669"/>
    <property type="project" value="TreeGrafter"/>
</dbReference>
<evidence type="ECO:0000259" key="13">
    <source>
        <dbReference type="PROSITE" id="PS50067"/>
    </source>
</evidence>